<protein>
    <submittedName>
        <fullName evidence="1">Uncharacterized protein</fullName>
    </submittedName>
</protein>
<dbReference type="EMBL" id="FP929032">
    <property type="protein sequence ID" value="CBK63402.1"/>
    <property type="molecule type" value="Genomic_DNA"/>
</dbReference>
<dbReference type="AlphaFoldDB" id="D4IKE0"/>
<dbReference type="BioCyc" id="ASHA717959:AL1_RS03990-MONOMER"/>
<evidence type="ECO:0000313" key="2">
    <source>
        <dbReference type="Proteomes" id="UP000008794"/>
    </source>
</evidence>
<reference evidence="1 2" key="2">
    <citation type="submission" date="2010-03" db="EMBL/GenBank/DDBJ databases">
        <authorList>
            <person name="Pajon A."/>
        </authorList>
    </citation>
    <scope>NUCLEOTIDE SEQUENCE [LARGE SCALE GENOMIC DNA]</scope>
    <source>
        <strain evidence="1 2">WAL 8301</strain>
    </source>
</reference>
<reference evidence="1 2" key="1">
    <citation type="submission" date="2010-03" db="EMBL/GenBank/DDBJ databases">
        <title>The genome sequence of Alistipes shahii WAL 8301.</title>
        <authorList>
            <consortium name="metaHIT consortium -- http://www.metahit.eu/"/>
            <person name="Pajon A."/>
            <person name="Turner K."/>
            <person name="Parkhill J."/>
        </authorList>
    </citation>
    <scope>NUCLEOTIDE SEQUENCE [LARGE SCALE GENOMIC DNA]</scope>
    <source>
        <strain evidence="1 2">WAL 8301</strain>
    </source>
</reference>
<dbReference type="HOGENOM" id="CLU_2178255_0_0_10"/>
<keyword evidence="2" id="KW-1185">Reference proteome</keyword>
<accession>D4IKE0</accession>
<organism evidence="1 2">
    <name type="scientific">Alistipes shahii WAL 8301</name>
    <dbReference type="NCBI Taxonomy" id="717959"/>
    <lineage>
        <taxon>Bacteria</taxon>
        <taxon>Pseudomonadati</taxon>
        <taxon>Bacteroidota</taxon>
        <taxon>Bacteroidia</taxon>
        <taxon>Bacteroidales</taxon>
        <taxon>Rikenellaceae</taxon>
        <taxon>Alistipes</taxon>
    </lineage>
</organism>
<sequence length="109" mass="12751">MTKQANDDLIVITRKKLIELMNLQCRMRYMLTLLGAICCKKKLEFMMMPQDVCDFLKIDYKTFEKTLSKVAPKCTFWQGGKVYTLEQMVNVAEIATRPQRLKKILPPTK</sequence>
<proteinExistence type="predicted"/>
<evidence type="ECO:0000313" key="1">
    <source>
        <dbReference type="EMBL" id="CBK63402.1"/>
    </source>
</evidence>
<gene>
    <name evidence="1" type="ORF">AL1_08500</name>
</gene>
<dbReference type="Proteomes" id="UP000008794">
    <property type="component" value="Chromosome"/>
</dbReference>
<dbReference type="PATRIC" id="fig|717959.3.peg.2442"/>
<dbReference type="KEGG" id="ash:AL1_08500"/>
<name>D4IKE0_9BACT</name>